<gene>
    <name evidence="1" type="primary">capK</name>
    <name evidence="1" type="ORF">NBRC110019_11000</name>
</gene>
<dbReference type="RefSeq" id="WP_281753114.1">
    <property type="nucleotide sequence ID" value="NZ_BRVP01000006.1"/>
</dbReference>
<dbReference type="Proteomes" id="UP001143545">
    <property type="component" value="Unassembled WGS sequence"/>
</dbReference>
<dbReference type="EMBL" id="BRVP01000006">
    <property type="protein sequence ID" value="GLB52061.1"/>
    <property type="molecule type" value="Genomic_DNA"/>
</dbReference>
<dbReference type="InterPro" id="IPR053158">
    <property type="entry name" value="CapK_Type1_Caps_Biosynth"/>
</dbReference>
<dbReference type="Gene3D" id="3.40.50.12780">
    <property type="entry name" value="N-terminal domain of ligase-like"/>
    <property type="match status" value="1"/>
</dbReference>
<organism evidence="1 2">
    <name type="scientific">Neptunitalea chrysea</name>
    <dbReference type="NCBI Taxonomy" id="1647581"/>
    <lineage>
        <taxon>Bacteria</taxon>
        <taxon>Pseudomonadati</taxon>
        <taxon>Bacteroidota</taxon>
        <taxon>Flavobacteriia</taxon>
        <taxon>Flavobacteriales</taxon>
        <taxon>Flavobacteriaceae</taxon>
        <taxon>Neptunitalea</taxon>
    </lineage>
</organism>
<evidence type="ECO:0000313" key="2">
    <source>
        <dbReference type="Proteomes" id="UP001143545"/>
    </source>
</evidence>
<comment type="caution">
    <text evidence="1">The sequence shown here is derived from an EMBL/GenBank/DDBJ whole genome shotgun (WGS) entry which is preliminary data.</text>
</comment>
<name>A0A9W6B3X9_9FLAO</name>
<reference evidence="1" key="1">
    <citation type="submission" date="2022-07" db="EMBL/GenBank/DDBJ databases">
        <title>Taxonomy of Novel Oxalotrophic and Methylotrophic Bacteria.</title>
        <authorList>
            <person name="Sahin N."/>
            <person name="Tani A."/>
        </authorList>
    </citation>
    <scope>NUCLEOTIDE SEQUENCE</scope>
    <source>
        <strain evidence="1">AM327</strain>
    </source>
</reference>
<evidence type="ECO:0000313" key="1">
    <source>
        <dbReference type="EMBL" id="GLB52061.1"/>
    </source>
</evidence>
<keyword evidence="2" id="KW-1185">Reference proteome</keyword>
<dbReference type="PANTHER" id="PTHR36932:SF1">
    <property type="entry name" value="CAPSULAR POLYSACCHARIDE BIOSYNTHESIS PROTEIN"/>
    <property type="match status" value="1"/>
</dbReference>
<protein>
    <submittedName>
        <fullName evidence="1">AMP-binding protein</fullName>
    </submittedName>
</protein>
<dbReference type="AlphaFoldDB" id="A0A9W6B3X9"/>
<proteinExistence type="predicted"/>
<accession>A0A9W6B3X9</accession>
<dbReference type="InterPro" id="IPR042099">
    <property type="entry name" value="ANL_N_sf"/>
</dbReference>
<dbReference type="PANTHER" id="PTHR36932">
    <property type="entry name" value="CAPSULAR POLYSACCHARIDE BIOSYNTHESIS PROTEIN"/>
    <property type="match status" value="1"/>
</dbReference>
<dbReference type="SUPFAM" id="SSF56801">
    <property type="entry name" value="Acetyl-CoA synthetase-like"/>
    <property type="match status" value="1"/>
</dbReference>
<sequence length="395" mass="46034">MEALQNYQLKQLKILVKHAYETVPYYKQKWDELGITSSHIQTLKDLEKLPVLTKKELLANVNYLHSSKEFKKQFNAVTSGTSGDSLKFLREESADSFNRASIKRGYSWYGVQPWEYNGYFWGFNFSGLSQVKTKLLDVLQNRFRLFSYENDNLKTFCKKLQKASYVHGYSSMIYQTAKMILEKDLPKPTKLKMVKGTSEKIYESYRDTVVKAFGKPIISEYGATESGIIAFECPYGNMHINMEGVIVEEIENRIVITNLSLFKFPIIRYELGDYIELLDTSELCTCGMKHTILKEVTGRIGEAVRGVENEYPSLYFYYIFKNLATHNKLKLTYYIEQHKKGELLFYIEEEITTNQVKLLEKEIDKYFKGDVVYFIEKGNGESKRNGKIKSFKSYI</sequence>